<evidence type="ECO:0000256" key="1">
    <source>
        <dbReference type="ARBA" id="ARBA00023015"/>
    </source>
</evidence>
<dbReference type="InterPro" id="IPR046335">
    <property type="entry name" value="LacI/GalR-like_sensor"/>
</dbReference>
<gene>
    <name evidence="5" type="ORF">DES39_1387</name>
</gene>
<dbReference type="NCBIfam" id="NF011563">
    <property type="entry name" value="PRK14987.1"/>
    <property type="match status" value="1"/>
</dbReference>
<dbReference type="OrthoDB" id="5681588at2"/>
<dbReference type="PROSITE" id="PS00356">
    <property type="entry name" value="HTH_LACI_1"/>
    <property type="match status" value="1"/>
</dbReference>
<dbReference type="PANTHER" id="PTHR30146:SF2">
    <property type="entry name" value="HTH-TYPE TRANSCRIPTIONAL REGULATOR GNTR"/>
    <property type="match status" value="1"/>
</dbReference>
<dbReference type="Proteomes" id="UP000278542">
    <property type="component" value="Unassembled WGS sequence"/>
</dbReference>
<organism evidence="5 6">
    <name type="scientific">Orbus hercynius</name>
    <dbReference type="NCBI Taxonomy" id="593135"/>
    <lineage>
        <taxon>Bacteria</taxon>
        <taxon>Pseudomonadati</taxon>
        <taxon>Pseudomonadota</taxon>
        <taxon>Gammaproteobacteria</taxon>
        <taxon>Orbales</taxon>
        <taxon>Orbaceae</taxon>
        <taxon>Orbus</taxon>
    </lineage>
</organism>
<evidence type="ECO:0000313" key="5">
    <source>
        <dbReference type="EMBL" id="RKS85969.1"/>
    </source>
</evidence>
<dbReference type="PROSITE" id="PS50932">
    <property type="entry name" value="HTH_LACI_2"/>
    <property type="match status" value="1"/>
</dbReference>
<dbReference type="Gene3D" id="3.40.50.2300">
    <property type="match status" value="2"/>
</dbReference>
<dbReference type="CDD" id="cd01392">
    <property type="entry name" value="HTH_LacI"/>
    <property type="match status" value="1"/>
</dbReference>
<dbReference type="PANTHER" id="PTHR30146">
    <property type="entry name" value="LACI-RELATED TRANSCRIPTIONAL REPRESSOR"/>
    <property type="match status" value="1"/>
</dbReference>
<protein>
    <submittedName>
        <fullName evidence="5">LacI family transcriptional regulator</fullName>
    </submittedName>
</protein>
<name>A0A495REY3_9GAMM</name>
<dbReference type="InterPro" id="IPR028082">
    <property type="entry name" value="Peripla_BP_I"/>
</dbReference>
<sequence>MNKKRRLGLLDIANLAGVSKMTISRFMKDPNLVSPLLRQKIAAIIDELGYIPNKAPDILSNAKSHAIGVFFPSLTNHVFADVLKGIEMVTDKYGYQTMIAHTSYDKQKEEMRLRSLLSYNIDGIILSERSHTPAAVKMLQIAHIPIVEIMDSVSPCIDMAVGFDNFAAAKNMINIMIGKGKRNIVYFGARSDERSVIRQQGYIAAMTDHGLANYTITSKEVSSYTLGGKLLHQALREFPNVDGIFCSNDNLALGVLFECQRLKISVPAQLAIAGFHGHNISQAVTPQLTSVLTPRVDMGRIAAELILKRLNNEVIEQKVVDLSVTYLAGESI</sequence>
<keyword evidence="6" id="KW-1185">Reference proteome</keyword>
<dbReference type="InterPro" id="IPR010982">
    <property type="entry name" value="Lambda_DNA-bd_dom_sf"/>
</dbReference>
<dbReference type="CDD" id="cd01575">
    <property type="entry name" value="PBP1_GntR"/>
    <property type="match status" value="1"/>
</dbReference>
<dbReference type="Pfam" id="PF00356">
    <property type="entry name" value="LacI"/>
    <property type="match status" value="1"/>
</dbReference>
<keyword evidence="1" id="KW-0805">Transcription regulation</keyword>
<dbReference type="GO" id="GO:0000976">
    <property type="term" value="F:transcription cis-regulatory region binding"/>
    <property type="evidence" value="ECO:0007669"/>
    <property type="project" value="TreeGrafter"/>
</dbReference>
<dbReference type="Pfam" id="PF13377">
    <property type="entry name" value="Peripla_BP_3"/>
    <property type="match status" value="1"/>
</dbReference>
<evidence type="ECO:0000259" key="4">
    <source>
        <dbReference type="PROSITE" id="PS50932"/>
    </source>
</evidence>
<reference evidence="5 6" key="1">
    <citation type="submission" date="2018-10" db="EMBL/GenBank/DDBJ databases">
        <title>Genomic Encyclopedia of Type Strains, Phase IV (KMG-IV): sequencing the most valuable type-strain genomes for metagenomic binning, comparative biology and taxonomic classification.</title>
        <authorList>
            <person name="Goeker M."/>
        </authorList>
    </citation>
    <scope>NUCLEOTIDE SEQUENCE [LARGE SCALE GENOMIC DNA]</scope>
    <source>
        <strain evidence="5 6">DSM 22228</strain>
    </source>
</reference>
<evidence type="ECO:0000256" key="3">
    <source>
        <dbReference type="ARBA" id="ARBA00023163"/>
    </source>
</evidence>
<dbReference type="SUPFAM" id="SSF47413">
    <property type="entry name" value="lambda repressor-like DNA-binding domains"/>
    <property type="match status" value="1"/>
</dbReference>
<evidence type="ECO:0000313" key="6">
    <source>
        <dbReference type="Proteomes" id="UP000278542"/>
    </source>
</evidence>
<feature type="domain" description="HTH lacI-type" evidence="4">
    <location>
        <begin position="7"/>
        <end position="61"/>
    </location>
</feature>
<evidence type="ECO:0000256" key="2">
    <source>
        <dbReference type="ARBA" id="ARBA00023125"/>
    </source>
</evidence>
<dbReference type="Gene3D" id="1.10.260.40">
    <property type="entry name" value="lambda repressor-like DNA-binding domains"/>
    <property type="match status" value="1"/>
</dbReference>
<dbReference type="SUPFAM" id="SSF53822">
    <property type="entry name" value="Periplasmic binding protein-like I"/>
    <property type="match status" value="1"/>
</dbReference>
<dbReference type="InterPro" id="IPR000843">
    <property type="entry name" value="HTH_LacI"/>
</dbReference>
<comment type="caution">
    <text evidence="5">The sequence shown here is derived from an EMBL/GenBank/DDBJ whole genome shotgun (WGS) entry which is preliminary data.</text>
</comment>
<dbReference type="SMART" id="SM00354">
    <property type="entry name" value="HTH_LACI"/>
    <property type="match status" value="1"/>
</dbReference>
<accession>A0A495REY3</accession>
<dbReference type="RefSeq" id="WP_121145055.1">
    <property type="nucleotide sequence ID" value="NZ_RBWY01000002.1"/>
</dbReference>
<proteinExistence type="predicted"/>
<dbReference type="AlphaFoldDB" id="A0A495REY3"/>
<keyword evidence="3" id="KW-0804">Transcription</keyword>
<dbReference type="GO" id="GO:0003700">
    <property type="term" value="F:DNA-binding transcription factor activity"/>
    <property type="evidence" value="ECO:0007669"/>
    <property type="project" value="TreeGrafter"/>
</dbReference>
<keyword evidence="2" id="KW-0238">DNA-binding</keyword>
<dbReference type="EMBL" id="RBWY01000002">
    <property type="protein sequence ID" value="RKS85969.1"/>
    <property type="molecule type" value="Genomic_DNA"/>
</dbReference>